<feature type="region of interest" description="Disordered" evidence="1">
    <location>
        <begin position="311"/>
        <end position="486"/>
    </location>
</feature>
<feature type="compositionally biased region" description="Low complexity" evidence="1">
    <location>
        <begin position="395"/>
        <end position="416"/>
    </location>
</feature>
<gene>
    <name evidence="2" type="ORF">DFA_03637</name>
</gene>
<dbReference type="GeneID" id="14876936"/>
<evidence type="ECO:0000313" key="3">
    <source>
        <dbReference type="Proteomes" id="UP000007797"/>
    </source>
</evidence>
<evidence type="ECO:0000313" key="2">
    <source>
        <dbReference type="EMBL" id="EGG25388.1"/>
    </source>
</evidence>
<dbReference type="EMBL" id="GL883006">
    <property type="protein sequence ID" value="EGG25388.1"/>
    <property type="molecule type" value="Genomic_DNA"/>
</dbReference>
<feature type="compositionally biased region" description="Polar residues" evidence="1">
    <location>
        <begin position="358"/>
        <end position="370"/>
    </location>
</feature>
<feature type="compositionally biased region" description="Basic and acidic residues" evidence="1">
    <location>
        <begin position="688"/>
        <end position="704"/>
    </location>
</feature>
<keyword evidence="3" id="KW-1185">Reference proteome</keyword>
<evidence type="ECO:0000256" key="1">
    <source>
        <dbReference type="SAM" id="MobiDB-lite"/>
    </source>
</evidence>
<feature type="compositionally biased region" description="Low complexity" evidence="1">
    <location>
        <begin position="456"/>
        <end position="485"/>
    </location>
</feature>
<dbReference type="RefSeq" id="XP_004363239.1">
    <property type="nucleotide sequence ID" value="XM_004363182.1"/>
</dbReference>
<dbReference type="Gene3D" id="2.60.120.620">
    <property type="entry name" value="q2cbj1_9rhob like domain"/>
    <property type="match status" value="1"/>
</dbReference>
<dbReference type="PANTHER" id="PTHR33099">
    <property type="entry name" value="FE2OG DIOXYGENASE DOMAIN-CONTAINING PROTEIN"/>
    <property type="match status" value="1"/>
</dbReference>
<organism evidence="2 3">
    <name type="scientific">Cavenderia fasciculata</name>
    <name type="common">Slime mold</name>
    <name type="synonym">Dictyostelium fasciculatum</name>
    <dbReference type="NCBI Taxonomy" id="261658"/>
    <lineage>
        <taxon>Eukaryota</taxon>
        <taxon>Amoebozoa</taxon>
        <taxon>Evosea</taxon>
        <taxon>Eumycetozoa</taxon>
        <taxon>Dictyostelia</taxon>
        <taxon>Acytosteliales</taxon>
        <taxon>Cavenderiaceae</taxon>
        <taxon>Cavenderia</taxon>
    </lineage>
</organism>
<accession>F4PIF9</accession>
<feature type="compositionally biased region" description="Low complexity" evidence="1">
    <location>
        <begin position="336"/>
        <end position="357"/>
    </location>
</feature>
<dbReference type="PANTHER" id="PTHR33099:SF11">
    <property type="entry name" value="FE2OG DIOXYGENASE DOMAIN-CONTAINING PROTEIN"/>
    <property type="match status" value="1"/>
</dbReference>
<name>F4PIF9_CACFS</name>
<sequence>MSVEDITKGLDLLDVHVKLSTIFSAVASGETRGYKLCDVEDNSLTPLLLQLEKEATKEGEISFSEQCDMTIKVDGVDCGTLAKPNIEKLISMAHPAPFGKGTEKVYDETVRKGLQITANRIQLGDLPPSAEQVRSGYALVHYTYDQSATNLTKTLQQTNYHKDMLDIFETYNSTPSLRLYKIHIYQEGGFFDEHIDTQVEHSHVGTFILPIGVDTYEGGEFQVGSGLKLDENDCRSVKLNVTKIPEGYQPPSQTGGRFMGSTGLHQHSVVASTSPFIQQQQVVQASSTSPFIHHQAGATTTSPFVQNQVPLNTTPFVPPPRNPFPVVQSHQTDPFPSSSVGGTSVSGSSSVPTSTSPFIQHQAGSTQVPLNTTPFVPPPRNPFPVVQSHQTDPFPTSSVSGTSVSGSSSVPTSTSPFIQHQAGASQVPLNTTPFVPPPRNPFPVVQSHQTDPFPAGSASGTSSVSYSSGSVSSVSGSSSVPTTTSPFIQHQAGASQVPLNTAPFVPPPRNPFPVAQSNQTSPFPAGSVSVTSSVSSVGPVNQAMSGFGGFGASSAPFVHAASSNNNNNAQALAPAGEVGKKIDLFKAKYVAMFNDCPHRVLPVTKGTRIVLQYNVIMKDAEDKYDGGIKPTGSSHSIFSDRSEEEEEEGNSLNDQDDETFPSIQDIKKKQAEKKPDLVSGDAPTPRFELGKRPREEKRTKTDEENQRVLNLIAPRIKEFFDSKQDKPLNVALLLQHQYKANVNSSDLKGVDKSLFEHLEKEFGKDRVEVATLIVGAKYNGTTSFEKLDSHTLKYGPVASKIHTLVFPGAKYGSLPSIFSKTAPSTGNEELSYNDVGAITSIIIQPPSTN</sequence>
<evidence type="ECO:0008006" key="4">
    <source>
        <dbReference type="Google" id="ProtNLM"/>
    </source>
</evidence>
<dbReference type="STRING" id="1054147.F4PIF9"/>
<dbReference type="OrthoDB" id="27483at2759"/>
<dbReference type="Proteomes" id="UP000007797">
    <property type="component" value="Unassembled WGS sequence"/>
</dbReference>
<feature type="compositionally biased region" description="Acidic residues" evidence="1">
    <location>
        <begin position="642"/>
        <end position="659"/>
    </location>
</feature>
<dbReference type="KEGG" id="dfa:DFA_03637"/>
<feature type="compositionally biased region" description="Basic and acidic residues" evidence="1">
    <location>
        <begin position="665"/>
        <end position="676"/>
    </location>
</feature>
<proteinExistence type="predicted"/>
<dbReference type="AlphaFoldDB" id="F4PIF9"/>
<feature type="region of interest" description="Disordered" evidence="1">
    <location>
        <begin position="623"/>
        <end position="704"/>
    </location>
</feature>
<reference evidence="3" key="1">
    <citation type="journal article" date="2011" name="Genome Res.">
        <title>Phylogeny-wide analysis of social amoeba genomes highlights ancient origins for complex intercellular communication.</title>
        <authorList>
            <person name="Heidel A.J."/>
            <person name="Lawal H.M."/>
            <person name="Felder M."/>
            <person name="Schilde C."/>
            <person name="Helps N.R."/>
            <person name="Tunggal B."/>
            <person name="Rivero F."/>
            <person name="John U."/>
            <person name="Schleicher M."/>
            <person name="Eichinger L."/>
            <person name="Platzer M."/>
            <person name="Noegel A.A."/>
            <person name="Schaap P."/>
            <person name="Gloeckner G."/>
        </authorList>
    </citation>
    <scope>NUCLEOTIDE SEQUENCE [LARGE SCALE GENOMIC DNA]</scope>
    <source>
        <strain evidence="3">SH3</strain>
    </source>
</reference>
<protein>
    <recommendedName>
        <fullName evidence="4">Prolyl 4-hydroxylase alpha subunit domain-containing protein</fullName>
    </recommendedName>
</protein>